<dbReference type="EMBL" id="VFNV01000001">
    <property type="protein sequence ID" value="TQK76754.1"/>
    <property type="molecule type" value="Genomic_DNA"/>
</dbReference>
<dbReference type="SUPFAM" id="SSF56574">
    <property type="entry name" value="Serpins"/>
    <property type="match status" value="1"/>
</dbReference>
<gene>
    <name evidence="2" type="ORF">FB389_1444</name>
</gene>
<accession>A0A542SQ81</accession>
<reference evidence="2 3" key="1">
    <citation type="submission" date="2019-06" db="EMBL/GenBank/DDBJ databases">
        <title>Sequencing the genomes of 1000 actinobacteria strains.</title>
        <authorList>
            <person name="Klenk H.-P."/>
        </authorList>
    </citation>
    <scope>NUCLEOTIDE SEQUENCE [LARGE SCALE GENOMIC DNA]</scope>
    <source>
        <strain evidence="2 3">DSM 10596</strain>
    </source>
</reference>
<dbReference type="AlphaFoldDB" id="A0A542SQ81"/>
<dbReference type="Proteomes" id="UP000316181">
    <property type="component" value="Unassembled WGS sequence"/>
</dbReference>
<evidence type="ECO:0000313" key="2">
    <source>
        <dbReference type="EMBL" id="TQK76754.1"/>
    </source>
</evidence>
<evidence type="ECO:0000313" key="3">
    <source>
        <dbReference type="Proteomes" id="UP000316181"/>
    </source>
</evidence>
<dbReference type="InterPro" id="IPR036186">
    <property type="entry name" value="Serpin_sf"/>
</dbReference>
<keyword evidence="3" id="KW-1185">Reference proteome</keyword>
<proteinExistence type="predicted"/>
<organism evidence="2 3">
    <name type="scientific">Rarobacter incanus</name>
    <dbReference type="NCBI Taxonomy" id="153494"/>
    <lineage>
        <taxon>Bacteria</taxon>
        <taxon>Bacillati</taxon>
        <taxon>Actinomycetota</taxon>
        <taxon>Actinomycetes</taxon>
        <taxon>Micrococcales</taxon>
        <taxon>Rarobacteraceae</taxon>
        <taxon>Rarobacter</taxon>
    </lineage>
</organism>
<sequence>MAVAVTEFAKQIGAVRDGMRGASAIASPFALWVHLSRAAAFGRGNVRRDAERALGMQVGWSRRHAEWLLEAPHGAFSVEVASWLGRGSCLEGLDDLVDGICGTTADLDRWVAHATGNAQGACLPVPDQNTEVVVAGAMNLRAAWNSPLAQQPDGMLAMRDGVMGVVHTQAAGWVAVAKPFSRSGLDVISVRADPAVATSEVWAATDEVVAMLNSAAIEIDSLGASPVGGPLLLSGHARSVASDPADFDDGLGRGWVALMPRWDLRSKLTPSYRDETDAVLDALASRRCLGGGFIMRIHALRAVYASDSFGGAPDTPRQAAAKPADLPPARPGYASRLSVRLCFTP</sequence>
<comment type="caution">
    <text evidence="2">The sequence shown here is derived from an EMBL/GenBank/DDBJ whole genome shotgun (WGS) entry which is preliminary data.</text>
</comment>
<name>A0A542SQ81_9MICO</name>
<feature type="region of interest" description="Disordered" evidence="1">
    <location>
        <begin position="312"/>
        <end position="331"/>
    </location>
</feature>
<protein>
    <submittedName>
        <fullName evidence="2">Uncharacterized protein</fullName>
    </submittedName>
</protein>
<evidence type="ECO:0000256" key="1">
    <source>
        <dbReference type="SAM" id="MobiDB-lite"/>
    </source>
</evidence>